<evidence type="ECO:0008006" key="3">
    <source>
        <dbReference type="Google" id="ProtNLM"/>
    </source>
</evidence>
<comment type="caution">
    <text evidence="1">The sequence shown here is derived from an EMBL/GenBank/DDBJ whole genome shotgun (WGS) entry which is preliminary data.</text>
</comment>
<dbReference type="Proteomes" id="UP000680279">
    <property type="component" value="Unassembled WGS sequence"/>
</dbReference>
<organism evidence="1 2">
    <name type="scientific">Siminovitchia fordii</name>
    <dbReference type="NCBI Taxonomy" id="254759"/>
    <lineage>
        <taxon>Bacteria</taxon>
        <taxon>Bacillati</taxon>
        <taxon>Bacillota</taxon>
        <taxon>Bacilli</taxon>
        <taxon>Bacillales</taxon>
        <taxon>Bacillaceae</taxon>
        <taxon>Siminovitchia</taxon>
    </lineage>
</organism>
<gene>
    <name evidence="1" type="primary">yomN</name>
    <name evidence="1" type="ORF">J1TS3_42520</name>
</gene>
<protein>
    <recommendedName>
        <fullName evidence="3">HK97 gp10 family phage protein</fullName>
    </recommendedName>
</protein>
<name>A0ABQ4KD63_9BACI</name>
<dbReference type="EMBL" id="BOQT01000026">
    <property type="protein sequence ID" value="GIN23118.1"/>
    <property type="molecule type" value="Genomic_DNA"/>
</dbReference>
<keyword evidence="2" id="KW-1185">Reference proteome</keyword>
<dbReference type="RefSeq" id="WP_212963884.1">
    <property type="nucleotide sequence ID" value="NZ_BOQT01000026.1"/>
</dbReference>
<sequence length="142" mass="16235">MSKAMSVAELKAYMDKMAKEAMLKGNAVKDTVIQTGQKHVKEDVYDKYPNPRMYQRSGGLMEDWDYKETSDGIAIYSNRIDKETGKNIGYTIETGQGYDYDFEYSGVPRPFIEETRKELASDKRILADALKRDLKNIGIKTN</sequence>
<accession>A0ABQ4KD63</accession>
<evidence type="ECO:0000313" key="2">
    <source>
        <dbReference type="Proteomes" id="UP000680279"/>
    </source>
</evidence>
<proteinExistence type="predicted"/>
<reference evidence="1 2" key="1">
    <citation type="submission" date="2021-03" db="EMBL/GenBank/DDBJ databases">
        <title>Antimicrobial resistance genes in bacteria isolated from Japanese honey, and their potential for conferring macrolide and lincosamide resistance in the American foulbrood pathogen Paenibacillus larvae.</title>
        <authorList>
            <person name="Okamoto M."/>
            <person name="Kumagai M."/>
            <person name="Kanamori H."/>
            <person name="Takamatsu D."/>
        </authorList>
    </citation>
    <scope>NUCLEOTIDE SEQUENCE [LARGE SCALE GENOMIC DNA]</scope>
    <source>
        <strain evidence="1 2">J1TS3</strain>
    </source>
</reference>
<evidence type="ECO:0000313" key="1">
    <source>
        <dbReference type="EMBL" id="GIN23118.1"/>
    </source>
</evidence>